<accession>A0ABN9ABA7</accession>
<organism evidence="1 2">
    <name type="scientific">Staurois parvus</name>
    <dbReference type="NCBI Taxonomy" id="386267"/>
    <lineage>
        <taxon>Eukaryota</taxon>
        <taxon>Metazoa</taxon>
        <taxon>Chordata</taxon>
        <taxon>Craniata</taxon>
        <taxon>Vertebrata</taxon>
        <taxon>Euteleostomi</taxon>
        <taxon>Amphibia</taxon>
        <taxon>Batrachia</taxon>
        <taxon>Anura</taxon>
        <taxon>Neobatrachia</taxon>
        <taxon>Ranoidea</taxon>
        <taxon>Ranidae</taxon>
        <taxon>Staurois</taxon>
    </lineage>
</organism>
<feature type="non-terminal residue" evidence="1">
    <location>
        <position position="46"/>
    </location>
</feature>
<sequence>MLTPSCPVSLVQSHWWKQLLLITESLRIWVIEVTAHPSLNLPHQWI</sequence>
<protein>
    <submittedName>
        <fullName evidence="1">Uncharacterized protein</fullName>
    </submittedName>
</protein>
<gene>
    <name evidence="1" type="ORF">SPARVUS_LOCUS322595</name>
</gene>
<reference evidence="1" key="1">
    <citation type="submission" date="2023-05" db="EMBL/GenBank/DDBJ databases">
        <authorList>
            <person name="Stuckert A."/>
        </authorList>
    </citation>
    <scope>NUCLEOTIDE SEQUENCE</scope>
</reference>
<evidence type="ECO:0000313" key="2">
    <source>
        <dbReference type="Proteomes" id="UP001162483"/>
    </source>
</evidence>
<dbReference type="EMBL" id="CATNWA010000105">
    <property type="protein sequence ID" value="CAI9533088.1"/>
    <property type="molecule type" value="Genomic_DNA"/>
</dbReference>
<comment type="caution">
    <text evidence="1">The sequence shown here is derived from an EMBL/GenBank/DDBJ whole genome shotgun (WGS) entry which is preliminary data.</text>
</comment>
<dbReference type="Proteomes" id="UP001162483">
    <property type="component" value="Unassembled WGS sequence"/>
</dbReference>
<evidence type="ECO:0000313" key="1">
    <source>
        <dbReference type="EMBL" id="CAI9533088.1"/>
    </source>
</evidence>
<name>A0ABN9ABA7_9NEOB</name>
<proteinExistence type="predicted"/>
<keyword evidence="2" id="KW-1185">Reference proteome</keyword>